<dbReference type="InterPro" id="IPR033134">
    <property type="entry name" value="Asp/Glu_racemase_AS_2"/>
</dbReference>
<comment type="pathway">
    <text evidence="7">Cell wall biogenesis; peptidoglycan biosynthesis.</text>
</comment>
<feature type="binding site" evidence="7">
    <location>
        <begin position="74"/>
        <end position="75"/>
    </location>
    <ligand>
        <name>substrate</name>
    </ligand>
</feature>
<evidence type="ECO:0000256" key="2">
    <source>
        <dbReference type="ARBA" id="ARBA00013090"/>
    </source>
</evidence>
<evidence type="ECO:0000256" key="6">
    <source>
        <dbReference type="ARBA" id="ARBA00023316"/>
    </source>
</evidence>
<name>A0A0R2KS66_LACAM</name>
<keyword evidence="6 7" id="KW-0961">Cell wall biogenesis/degradation</keyword>
<proteinExistence type="inferred from homology"/>
<feature type="binding site" evidence="7">
    <location>
        <begin position="184"/>
        <end position="185"/>
    </location>
    <ligand>
        <name>substrate</name>
    </ligand>
</feature>
<dbReference type="EC" id="5.1.1.3" evidence="2 7"/>
<sequence length="268" mass="29685">MDNRPIGLLDSGLGGLSVAKKVIEKLPNESTVFIGDNAHMPYGDRTKEEIIELVRKSVQFLLEKNVKLIIFACNTATAMAMSTIQAEIDPQIIGVIQSGSLAASRTTKNKKVAVVSTKATAESHAYAKEIRFRDPEIQVTELAAPKLAPLVEAQKDHETNLKVVKESLTPLQGKDFDTLIMGCTHYPLIQKEFKEAINDKNVTILDPADQVAQYTFNVMRRDGLFSDGNEKVSHEYYTTGDPTSFDHLARTFMDDATLTSKHVDTENE</sequence>
<dbReference type="UniPathway" id="UPA00219"/>
<feature type="binding site" evidence="7">
    <location>
        <begin position="42"/>
        <end position="43"/>
    </location>
    <ligand>
        <name>substrate</name>
    </ligand>
</feature>
<dbReference type="HAMAP" id="MF_00258">
    <property type="entry name" value="Glu_racemase"/>
    <property type="match status" value="1"/>
</dbReference>
<dbReference type="InterPro" id="IPR004391">
    <property type="entry name" value="Glu_race"/>
</dbReference>
<dbReference type="Gene3D" id="3.40.50.1860">
    <property type="match status" value="2"/>
</dbReference>
<evidence type="ECO:0000256" key="3">
    <source>
        <dbReference type="ARBA" id="ARBA00022960"/>
    </source>
</evidence>
<evidence type="ECO:0000313" key="8">
    <source>
        <dbReference type="EMBL" id="KRN92443.1"/>
    </source>
</evidence>
<dbReference type="InterPro" id="IPR001920">
    <property type="entry name" value="Asp/Glu_race"/>
</dbReference>
<reference evidence="8 9" key="1">
    <citation type="journal article" date="2015" name="Genome Announc.">
        <title>Expanding the biotechnology potential of lactobacilli through comparative genomics of 213 strains and associated genera.</title>
        <authorList>
            <person name="Sun Z."/>
            <person name="Harris H.M."/>
            <person name="McCann A."/>
            <person name="Guo C."/>
            <person name="Argimon S."/>
            <person name="Zhang W."/>
            <person name="Yang X."/>
            <person name="Jeffery I.B."/>
            <person name="Cooney J.C."/>
            <person name="Kagawa T.F."/>
            <person name="Liu W."/>
            <person name="Song Y."/>
            <person name="Salvetti E."/>
            <person name="Wrobel A."/>
            <person name="Rasinkangas P."/>
            <person name="Parkhill J."/>
            <person name="Rea M.C."/>
            <person name="O'Sullivan O."/>
            <person name="Ritari J."/>
            <person name="Douillard F.P."/>
            <person name="Paul Ross R."/>
            <person name="Yang R."/>
            <person name="Briner A.E."/>
            <person name="Felis G.E."/>
            <person name="de Vos W.M."/>
            <person name="Barrangou R."/>
            <person name="Klaenhammer T.R."/>
            <person name="Caufield P.W."/>
            <person name="Cui Y."/>
            <person name="Zhang H."/>
            <person name="O'Toole P.W."/>
        </authorList>
    </citation>
    <scope>NUCLEOTIDE SEQUENCE [LARGE SCALE GENOMIC DNA]</scope>
    <source>
        <strain evidence="8 9">DSM 16698</strain>
    </source>
</reference>
<dbReference type="PANTHER" id="PTHR21198:SF2">
    <property type="entry name" value="GLUTAMATE RACEMASE"/>
    <property type="match status" value="1"/>
</dbReference>
<dbReference type="EMBL" id="JQBQ01000009">
    <property type="protein sequence ID" value="KRN92443.1"/>
    <property type="molecule type" value="Genomic_DNA"/>
</dbReference>
<dbReference type="RefSeq" id="WP_005720525.1">
    <property type="nucleotide sequence ID" value="NZ_JQBQ01000009.1"/>
</dbReference>
<evidence type="ECO:0000313" key="9">
    <source>
        <dbReference type="Proteomes" id="UP000051529"/>
    </source>
</evidence>
<dbReference type="InterPro" id="IPR015942">
    <property type="entry name" value="Asp/Glu/hydantoin_racemase"/>
</dbReference>
<keyword evidence="4 7" id="KW-0573">Peptidoglycan synthesis</keyword>
<comment type="similarity">
    <text evidence="7">Belongs to the aspartate/glutamate racemases family.</text>
</comment>
<dbReference type="Pfam" id="PF01177">
    <property type="entry name" value="Asp_Glu_race"/>
    <property type="match status" value="1"/>
</dbReference>
<accession>A0A0R2KS66</accession>
<dbReference type="GO" id="GO:0071555">
    <property type="term" value="P:cell wall organization"/>
    <property type="evidence" value="ECO:0007669"/>
    <property type="project" value="UniProtKB-KW"/>
</dbReference>
<evidence type="ECO:0000256" key="1">
    <source>
        <dbReference type="ARBA" id="ARBA00001602"/>
    </source>
</evidence>
<evidence type="ECO:0000256" key="7">
    <source>
        <dbReference type="HAMAP-Rule" id="MF_00258"/>
    </source>
</evidence>
<dbReference type="PROSITE" id="PS00924">
    <property type="entry name" value="ASP_GLU_RACEMASE_2"/>
    <property type="match status" value="1"/>
</dbReference>
<evidence type="ECO:0000256" key="5">
    <source>
        <dbReference type="ARBA" id="ARBA00023235"/>
    </source>
</evidence>
<keyword evidence="5 7" id="KW-0413">Isomerase</keyword>
<dbReference type="PATRIC" id="fig|695563.3.peg.2072"/>
<comment type="catalytic activity">
    <reaction evidence="1 7">
        <text>L-glutamate = D-glutamate</text>
        <dbReference type="Rhea" id="RHEA:12813"/>
        <dbReference type="ChEBI" id="CHEBI:29985"/>
        <dbReference type="ChEBI" id="CHEBI:29986"/>
        <dbReference type="EC" id="5.1.1.3"/>
    </reaction>
</comment>
<dbReference type="AlphaFoldDB" id="A0A0R2KS66"/>
<dbReference type="PANTHER" id="PTHR21198">
    <property type="entry name" value="GLUTAMATE RACEMASE"/>
    <property type="match status" value="1"/>
</dbReference>
<keyword evidence="3 7" id="KW-0133">Cell shape</keyword>
<dbReference type="GO" id="GO:0009252">
    <property type="term" value="P:peptidoglycan biosynthetic process"/>
    <property type="evidence" value="ECO:0007669"/>
    <property type="project" value="UniProtKB-UniRule"/>
</dbReference>
<dbReference type="Proteomes" id="UP000051529">
    <property type="component" value="Unassembled WGS sequence"/>
</dbReference>
<dbReference type="FunFam" id="3.40.50.1860:FF:000001">
    <property type="entry name" value="Glutamate racemase"/>
    <property type="match status" value="1"/>
</dbReference>
<dbReference type="GO" id="GO:0008360">
    <property type="term" value="P:regulation of cell shape"/>
    <property type="evidence" value="ECO:0007669"/>
    <property type="project" value="UniProtKB-KW"/>
</dbReference>
<comment type="caution">
    <text evidence="8">The sequence shown here is derived from an EMBL/GenBank/DDBJ whole genome shotgun (WGS) entry which is preliminary data.</text>
</comment>
<comment type="function">
    <text evidence="7">Provides the (R)-glutamate required for cell wall biosynthesis.</text>
</comment>
<organism evidence="8 9">
    <name type="scientific">Lactobacillus amylovorus subsp. animalium DSM 16698</name>
    <dbReference type="NCBI Taxonomy" id="695563"/>
    <lineage>
        <taxon>Bacteria</taxon>
        <taxon>Bacillati</taxon>
        <taxon>Bacillota</taxon>
        <taxon>Bacilli</taxon>
        <taxon>Lactobacillales</taxon>
        <taxon>Lactobacillaceae</taxon>
        <taxon>Lactobacillus</taxon>
        <taxon>Lactobacillus amylovorus subsp. animalium</taxon>
    </lineage>
</organism>
<dbReference type="SUPFAM" id="SSF53681">
    <property type="entry name" value="Aspartate/glutamate racemase"/>
    <property type="match status" value="2"/>
</dbReference>
<dbReference type="GO" id="GO:0008881">
    <property type="term" value="F:glutamate racemase activity"/>
    <property type="evidence" value="ECO:0007669"/>
    <property type="project" value="UniProtKB-UniRule"/>
</dbReference>
<feature type="active site" description="Proton donor/acceptor" evidence="7">
    <location>
        <position position="73"/>
    </location>
</feature>
<feature type="active site" description="Proton donor/acceptor" evidence="7">
    <location>
        <position position="183"/>
    </location>
</feature>
<gene>
    <name evidence="7" type="primary">murI</name>
    <name evidence="8" type="ORF">IV44_GL001991</name>
</gene>
<dbReference type="NCBIfam" id="TIGR00067">
    <property type="entry name" value="glut_race"/>
    <property type="match status" value="1"/>
</dbReference>
<feature type="binding site" evidence="7">
    <location>
        <begin position="10"/>
        <end position="11"/>
    </location>
    <ligand>
        <name>substrate</name>
    </ligand>
</feature>
<protein>
    <recommendedName>
        <fullName evidence="2 7">Glutamate racemase</fullName>
        <ecNumber evidence="2 7">5.1.1.3</ecNumber>
    </recommendedName>
</protein>
<evidence type="ECO:0000256" key="4">
    <source>
        <dbReference type="ARBA" id="ARBA00022984"/>
    </source>
</evidence>